<organism evidence="8 9">
    <name type="scientific">Zophobihabitans entericus</name>
    <dbReference type="NCBI Taxonomy" id="1635327"/>
    <lineage>
        <taxon>Bacteria</taxon>
        <taxon>Pseudomonadati</taxon>
        <taxon>Pseudomonadota</taxon>
        <taxon>Gammaproteobacteria</taxon>
        <taxon>Orbales</taxon>
        <taxon>Orbaceae</taxon>
        <taxon>Zophobihabitans</taxon>
    </lineage>
</organism>
<evidence type="ECO:0000256" key="6">
    <source>
        <dbReference type="ARBA" id="ARBA00023136"/>
    </source>
</evidence>
<dbReference type="GO" id="GO:0005886">
    <property type="term" value="C:plasma membrane"/>
    <property type="evidence" value="ECO:0007669"/>
    <property type="project" value="UniProtKB-SubCell"/>
</dbReference>
<dbReference type="Pfam" id="PF02653">
    <property type="entry name" value="BPD_transp_2"/>
    <property type="match status" value="1"/>
</dbReference>
<accession>A0A6G9IDK0</accession>
<feature type="transmembrane region" description="Helical" evidence="7">
    <location>
        <begin position="6"/>
        <end position="27"/>
    </location>
</feature>
<dbReference type="InterPro" id="IPR001851">
    <property type="entry name" value="ABC_transp_permease"/>
</dbReference>
<evidence type="ECO:0000256" key="7">
    <source>
        <dbReference type="SAM" id="Phobius"/>
    </source>
</evidence>
<dbReference type="PANTHER" id="PTHR32196">
    <property type="entry name" value="ABC TRANSPORTER PERMEASE PROTEIN YPHD-RELATED-RELATED"/>
    <property type="match status" value="1"/>
</dbReference>
<keyword evidence="3" id="KW-1003">Cell membrane</keyword>
<feature type="transmembrane region" description="Helical" evidence="7">
    <location>
        <begin position="196"/>
        <end position="216"/>
    </location>
</feature>
<sequence>MSLEILYGTMEIGLIYALVSLGVFISFRMLDFPDLTADGSFPLGGAVCGLCLYMGVNPWLATLYGTLAGACAGMITAWLYVRLNILQLLASIIVMIGLYSINLRILGLAPYLMNETPRMSGSPNLPLLDAHTIFTPLVAEDFSNQFIVQPLLILGFVIAGWMFLNAFLNTQKGLALRATGANARMASAQGIATGRMVILGMAISNGLIALGGSLFVQTQGNADISIGVGTIVIGLAAVIIGESLMPAKRMWIITLSVIFGSILYRLFIAVALGNQTLQNIGIGTEDLNLITAVLVTLALVLPKQIKKWTRRGGAS</sequence>
<keyword evidence="9" id="KW-1185">Reference proteome</keyword>
<dbReference type="InParanoid" id="A0A6G9IDK0"/>
<keyword evidence="5 7" id="KW-1133">Transmembrane helix</keyword>
<gene>
    <name evidence="8" type="ORF">IPMB12_11765</name>
</gene>
<feature type="transmembrane region" description="Helical" evidence="7">
    <location>
        <begin position="222"/>
        <end position="240"/>
    </location>
</feature>
<keyword evidence="4 7" id="KW-0812">Transmembrane</keyword>
<dbReference type="KEGG" id="orb:IPMB12_11765"/>
<reference evidence="8 9" key="1">
    <citation type="submission" date="2020-03" db="EMBL/GenBank/DDBJ databases">
        <title>Complete genome sequence of Orbus sp. IPMB12 (BCRC 80908).</title>
        <authorList>
            <person name="Lo W.-S."/>
            <person name="Chang T.-H."/>
            <person name="Kuo C.-H."/>
        </authorList>
    </citation>
    <scope>NUCLEOTIDE SEQUENCE [LARGE SCALE GENOMIC DNA]</scope>
    <source>
        <strain evidence="8 9">IPMB12</strain>
    </source>
</reference>
<proteinExistence type="inferred from homology"/>
<feature type="transmembrane region" description="Helical" evidence="7">
    <location>
        <begin position="252"/>
        <end position="274"/>
    </location>
</feature>
<name>A0A6G9IDK0_9GAMM</name>
<evidence type="ECO:0000313" key="9">
    <source>
        <dbReference type="Proteomes" id="UP000501168"/>
    </source>
</evidence>
<dbReference type="PANTHER" id="PTHR32196:SF69">
    <property type="entry name" value="BRANCHED-CHAIN AMINO ACID TRANSPORT SYSTEM, PERMEASE PROTEIN"/>
    <property type="match status" value="1"/>
</dbReference>
<dbReference type="RefSeq" id="WP_166917599.1">
    <property type="nucleotide sequence ID" value="NZ_CP050253.1"/>
</dbReference>
<dbReference type="Proteomes" id="UP000501168">
    <property type="component" value="Chromosome"/>
</dbReference>
<feature type="transmembrane region" description="Helical" evidence="7">
    <location>
        <begin position="280"/>
        <end position="301"/>
    </location>
</feature>
<evidence type="ECO:0000256" key="5">
    <source>
        <dbReference type="ARBA" id="ARBA00022989"/>
    </source>
</evidence>
<feature type="transmembrane region" description="Helical" evidence="7">
    <location>
        <begin position="62"/>
        <end position="81"/>
    </location>
</feature>
<comment type="subcellular location">
    <subcellularLocation>
        <location evidence="1">Cell inner membrane</location>
        <topology evidence="1">Multi-pass membrane protein</topology>
    </subcellularLocation>
</comment>
<comment type="similarity">
    <text evidence="2">Belongs to the binding-protein-dependent transport system permease family. AraH/RbsC subfamily.</text>
</comment>
<feature type="transmembrane region" description="Helical" evidence="7">
    <location>
        <begin position="146"/>
        <end position="168"/>
    </location>
</feature>
<evidence type="ECO:0000313" key="8">
    <source>
        <dbReference type="EMBL" id="QIQ22303.1"/>
    </source>
</evidence>
<keyword evidence="6 7" id="KW-0472">Membrane</keyword>
<evidence type="ECO:0000256" key="4">
    <source>
        <dbReference type="ARBA" id="ARBA00022692"/>
    </source>
</evidence>
<protein>
    <submittedName>
        <fullName evidence="8">ABC transporter permease</fullName>
    </submittedName>
</protein>
<dbReference type="CDD" id="cd06574">
    <property type="entry name" value="TM_PBP1_branched-chain-AA_like"/>
    <property type="match status" value="1"/>
</dbReference>
<evidence type="ECO:0000256" key="2">
    <source>
        <dbReference type="ARBA" id="ARBA00007942"/>
    </source>
</evidence>
<feature type="transmembrane region" description="Helical" evidence="7">
    <location>
        <begin position="88"/>
        <end position="113"/>
    </location>
</feature>
<dbReference type="GO" id="GO:0022857">
    <property type="term" value="F:transmembrane transporter activity"/>
    <property type="evidence" value="ECO:0007669"/>
    <property type="project" value="InterPro"/>
</dbReference>
<dbReference type="AlphaFoldDB" id="A0A6G9IDK0"/>
<dbReference type="EMBL" id="CP050253">
    <property type="protein sequence ID" value="QIQ22303.1"/>
    <property type="molecule type" value="Genomic_DNA"/>
</dbReference>
<evidence type="ECO:0000256" key="3">
    <source>
        <dbReference type="ARBA" id="ARBA00022475"/>
    </source>
</evidence>
<evidence type="ECO:0000256" key="1">
    <source>
        <dbReference type="ARBA" id="ARBA00004429"/>
    </source>
</evidence>